<comment type="similarity">
    <text evidence="2">Belongs to the ABC transporter superfamily.</text>
</comment>
<dbReference type="InterPro" id="IPR003439">
    <property type="entry name" value="ABC_transporter-like_ATP-bd"/>
</dbReference>
<protein>
    <recommendedName>
        <fullName evidence="7">ABC transporter domain-containing protein</fullName>
    </recommendedName>
</protein>
<feature type="domain" description="ABC transporter" evidence="7">
    <location>
        <begin position="13"/>
        <end position="68"/>
    </location>
</feature>
<evidence type="ECO:0000256" key="6">
    <source>
        <dbReference type="SAM" id="MobiDB-lite"/>
    </source>
</evidence>
<evidence type="ECO:0000313" key="9">
    <source>
        <dbReference type="Proteomes" id="UP000756710"/>
    </source>
</evidence>
<dbReference type="PANTHER" id="PTHR43297:SF2">
    <property type="entry name" value="DIPEPTIDE TRANSPORT ATP-BINDING PROTEIN DPPD"/>
    <property type="match status" value="1"/>
</dbReference>
<accession>A0ABS4N242</accession>
<comment type="subcellular location">
    <subcellularLocation>
        <location evidence="1">Membrane</location>
    </subcellularLocation>
</comment>
<evidence type="ECO:0000256" key="4">
    <source>
        <dbReference type="ARBA" id="ARBA00022475"/>
    </source>
</evidence>
<evidence type="ECO:0000256" key="3">
    <source>
        <dbReference type="ARBA" id="ARBA00022448"/>
    </source>
</evidence>
<dbReference type="Proteomes" id="UP000756710">
    <property type="component" value="Unassembled WGS sequence"/>
</dbReference>
<evidence type="ECO:0000256" key="2">
    <source>
        <dbReference type="ARBA" id="ARBA00005417"/>
    </source>
</evidence>
<evidence type="ECO:0000256" key="5">
    <source>
        <dbReference type="ARBA" id="ARBA00023136"/>
    </source>
</evidence>
<evidence type="ECO:0000256" key="1">
    <source>
        <dbReference type="ARBA" id="ARBA00004370"/>
    </source>
</evidence>
<dbReference type="SUPFAM" id="SSF52540">
    <property type="entry name" value="P-loop containing nucleoside triphosphate hydrolases"/>
    <property type="match status" value="1"/>
</dbReference>
<dbReference type="EMBL" id="JAGGLR010000023">
    <property type="protein sequence ID" value="MBP2066085.1"/>
    <property type="molecule type" value="Genomic_DNA"/>
</dbReference>
<dbReference type="PANTHER" id="PTHR43297">
    <property type="entry name" value="OLIGOPEPTIDE TRANSPORT ATP-BINDING PROTEIN APPD"/>
    <property type="match status" value="1"/>
</dbReference>
<keyword evidence="5" id="KW-0472">Membrane</keyword>
<dbReference type="Pfam" id="PF00005">
    <property type="entry name" value="ABC_tran"/>
    <property type="match status" value="1"/>
</dbReference>
<evidence type="ECO:0000259" key="7">
    <source>
        <dbReference type="Pfam" id="PF00005"/>
    </source>
</evidence>
<proteinExistence type="inferred from homology"/>
<dbReference type="InterPro" id="IPR050388">
    <property type="entry name" value="ABC_Ni/Peptide_Import"/>
</dbReference>
<dbReference type="InterPro" id="IPR027417">
    <property type="entry name" value="P-loop_NTPase"/>
</dbReference>
<evidence type="ECO:0000313" key="8">
    <source>
        <dbReference type="EMBL" id="MBP2066085.1"/>
    </source>
</evidence>
<feature type="region of interest" description="Disordered" evidence="6">
    <location>
        <begin position="65"/>
        <end position="109"/>
    </location>
</feature>
<sequence>MALGTQLTEVLRTHKRMGARAARRRMVEALRVVRLTQPERRMKQYPHELSGGMRQRAVIATALATEPRSAPRSCSARWWRGSTRRTSPWNPPGTRMTWTPEAAKEHSHG</sequence>
<reference evidence="8 9" key="1">
    <citation type="submission" date="2021-03" db="EMBL/GenBank/DDBJ databases">
        <title>Genomic Encyclopedia of Type Strains, Phase IV (KMG-IV): sequencing the most valuable type-strain genomes for metagenomic binning, comparative biology and taxonomic classification.</title>
        <authorList>
            <person name="Goeker M."/>
        </authorList>
    </citation>
    <scope>NUCLEOTIDE SEQUENCE [LARGE SCALE GENOMIC DNA]</scope>
    <source>
        <strain evidence="8 9">DSM 41954</strain>
    </source>
</reference>
<organism evidence="8 9">
    <name type="scientific">Streptomyces iranensis</name>
    <dbReference type="NCBI Taxonomy" id="576784"/>
    <lineage>
        <taxon>Bacteria</taxon>
        <taxon>Bacillati</taxon>
        <taxon>Actinomycetota</taxon>
        <taxon>Actinomycetes</taxon>
        <taxon>Kitasatosporales</taxon>
        <taxon>Streptomycetaceae</taxon>
        <taxon>Streptomyces</taxon>
        <taxon>Streptomyces violaceusniger group</taxon>
    </lineage>
</organism>
<dbReference type="Gene3D" id="3.40.50.300">
    <property type="entry name" value="P-loop containing nucleotide triphosphate hydrolases"/>
    <property type="match status" value="1"/>
</dbReference>
<keyword evidence="3" id="KW-0813">Transport</keyword>
<comment type="caution">
    <text evidence="8">The sequence shown here is derived from an EMBL/GenBank/DDBJ whole genome shotgun (WGS) entry which is preliminary data.</text>
</comment>
<keyword evidence="4" id="KW-1003">Cell membrane</keyword>
<dbReference type="RefSeq" id="WP_245388810.1">
    <property type="nucleotide sequence ID" value="NZ_BAABDR010000086.1"/>
</dbReference>
<gene>
    <name evidence="8" type="ORF">J2Z30_007133</name>
</gene>
<keyword evidence="9" id="KW-1185">Reference proteome</keyword>
<name>A0ABS4N242_9ACTN</name>